<evidence type="ECO:0000313" key="3">
    <source>
        <dbReference type="Proteomes" id="UP001064896"/>
    </source>
</evidence>
<dbReference type="InterPro" id="IPR036770">
    <property type="entry name" value="Ankyrin_rpt-contain_sf"/>
</dbReference>
<proteinExistence type="predicted"/>
<accession>A0ABN6BZS5</accession>
<dbReference type="SUPFAM" id="SSF48403">
    <property type="entry name" value="Ankyrin repeat"/>
    <property type="match status" value="1"/>
</dbReference>
<sequence>MTTQCVTSLIDRLNLQHLLESLDEPENVRSQPPLPPLGPLYEGRSYAFERLFDAVWLEPHRLNKLLAAERSLVMATNWTGENVLHWMAVENRVREIELLRALGSPIPPYALIEAMDLGHCETVILLLELGVEVNLTSCRNAFAVSSYLPPHKRRLIRSYFQQYGYDLDSPSPLKPGRSQGREEGERRRKTLRTQAKPSARRPNRHKQARRPMNRLHRQLQAQDA</sequence>
<dbReference type="Proteomes" id="UP001064896">
    <property type="component" value="Chromosome"/>
</dbReference>
<dbReference type="RefSeq" id="WP_265168269.1">
    <property type="nucleotide sequence ID" value="NZ_AP023081.1"/>
</dbReference>
<evidence type="ECO:0000313" key="2">
    <source>
        <dbReference type="EMBL" id="BCD88081.1"/>
    </source>
</evidence>
<gene>
    <name evidence="2" type="ORF">PSm6_44880</name>
</gene>
<keyword evidence="3" id="KW-1185">Reference proteome</keyword>
<name>A0ABN6BZS5_9PSED</name>
<evidence type="ECO:0008006" key="4">
    <source>
        <dbReference type="Google" id="ProtNLM"/>
    </source>
</evidence>
<feature type="compositionally biased region" description="Basic residues" evidence="1">
    <location>
        <begin position="198"/>
        <end position="217"/>
    </location>
</feature>
<protein>
    <recommendedName>
        <fullName evidence="4">Ankyrin repeat domain-containing protein</fullName>
    </recommendedName>
</protein>
<feature type="region of interest" description="Disordered" evidence="1">
    <location>
        <begin position="167"/>
        <end position="224"/>
    </location>
</feature>
<dbReference type="EMBL" id="AP023081">
    <property type="protein sequence ID" value="BCD88081.1"/>
    <property type="molecule type" value="Genomic_DNA"/>
</dbReference>
<dbReference type="Gene3D" id="1.25.40.20">
    <property type="entry name" value="Ankyrin repeat-containing domain"/>
    <property type="match status" value="1"/>
</dbReference>
<organism evidence="2 3">
    <name type="scientific">Pseudomonas solani</name>
    <dbReference type="NCBI Taxonomy" id="2731552"/>
    <lineage>
        <taxon>Bacteria</taxon>
        <taxon>Pseudomonadati</taxon>
        <taxon>Pseudomonadota</taxon>
        <taxon>Gammaproteobacteria</taxon>
        <taxon>Pseudomonadales</taxon>
        <taxon>Pseudomonadaceae</taxon>
        <taxon>Pseudomonas</taxon>
    </lineage>
</organism>
<evidence type="ECO:0000256" key="1">
    <source>
        <dbReference type="SAM" id="MobiDB-lite"/>
    </source>
</evidence>
<reference evidence="2" key="1">
    <citation type="submission" date="2020-05" db="EMBL/GenBank/DDBJ databases">
        <title>Complete genome sequence of Pseudomonas sp. Sm006.</title>
        <authorList>
            <person name="Takeuchi K."/>
            <person name="Someya N."/>
        </authorList>
    </citation>
    <scope>NUCLEOTIDE SEQUENCE</scope>
    <source>
        <strain evidence="2">Sm006</strain>
    </source>
</reference>